<dbReference type="GO" id="GO:0006629">
    <property type="term" value="P:lipid metabolic process"/>
    <property type="evidence" value="ECO:0007669"/>
    <property type="project" value="UniProtKB-KW"/>
</dbReference>
<accession>T1FLJ6</accession>
<name>T1FLJ6_HELRO</name>
<feature type="compositionally biased region" description="Acidic residues" evidence="4">
    <location>
        <begin position="163"/>
        <end position="174"/>
    </location>
</feature>
<evidence type="ECO:0000256" key="4">
    <source>
        <dbReference type="SAM" id="MobiDB-lite"/>
    </source>
</evidence>
<evidence type="ECO:0000313" key="7">
    <source>
        <dbReference type="Proteomes" id="UP000015101"/>
    </source>
</evidence>
<evidence type="ECO:0000256" key="3">
    <source>
        <dbReference type="ARBA" id="ARBA00023098"/>
    </source>
</evidence>
<dbReference type="EnsemblMetazoa" id="HelroT184591">
    <property type="protein sequence ID" value="HelroP184591"/>
    <property type="gene ID" value="HelroG184591"/>
</dbReference>
<sequence>LSPELYLKRPMLEGEKWRLDEILKRKADEGVKVFILVYKELEIALGINSYYTKQILTAKNRENIKVLRHPNGIKLWSHHEKCVVIDQKLEDAFKAYLNRSSDANAPSDTPVEPMSKRAQLKQHLRHFRLHRSASDAADKDASESFPKRWKKAFFFDRHKEEAGSDEEEEEEDAADGWRKKRKKKEGEDHDRAEKYAWIGDKMKFHAATSDRDGARDDPKNRQSLPTPSSNDVSPGSSGQNRVVSSGGGAKRKTRNL</sequence>
<dbReference type="RefSeq" id="XP_009012722.1">
    <property type="nucleotide sequence ID" value="XM_009014474.1"/>
</dbReference>
<protein>
    <submittedName>
        <fullName evidence="5 6">Uncharacterized protein</fullName>
    </submittedName>
</protein>
<dbReference type="EMBL" id="KB095991">
    <property type="protein sequence ID" value="ESO09180.1"/>
    <property type="molecule type" value="Genomic_DNA"/>
</dbReference>
<evidence type="ECO:0000313" key="5">
    <source>
        <dbReference type="EMBL" id="ESO09180.1"/>
    </source>
</evidence>
<dbReference type="GeneID" id="20209695"/>
<dbReference type="CTD" id="20209695"/>
<gene>
    <name evidence="6" type="primary">20209695</name>
    <name evidence="5" type="ORF">HELRODRAFT_184591</name>
</gene>
<dbReference type="InParanoid" id="T1FLJ6"/>
<reference evidence="6" key="3">
    <citation type="submission" date="2015-06" db="UniProtKB">
        <authorList>
            <consortium name="EnsemblMetazoa"/>
        </authorList>
    </citation>
    <scope>IDENTIFICATION</scope>
</reference>
<dbReference type="GO" id="GO:0004630">
    <property type="term" value="F:phospholipase D activity"/>
    <property type="evidence" value="ECO:0007669"/>
    <property type="project" value="UniProtKB-EC"/>
</dbReference>
<comment type="catalytic activity">
    <reaction evidence="1">
        <text>a 1,2-diacyl-sn-glycero-3-phosphocholine + H2O = a 1,2-diacyl-sn-glycero-3-phosphate + choline + H(+)</text>
        <dbReference type="Rhea" id="RHEA:14445"/>
        <dbReference type="ChEBI" id="CHEBI:15354"/>
        <dbReference type="ChEBI" id="CHEBI:15377"/>
        <dbReference type="ChEBI" id="CHEBI:15378"/>
        <dbReference type="ChEBI" id="CHEBI:57643"/>
        <dbReference type="ChEBI" id="CHEBI:58608"/>
        <dbReference type="EC" id="3.1.4.4"/>
    </reaction>
</comment>
<feature type="compositionally biased region" description="Basic and acidic residues" evidence="4">
    <location>
        <begin position="184"/>
        <end position="220"/>
    </location>
</feature>
<proteinExistence type="predicted"/>
<dbReference type="SUPFAM" id="SSF56024">
    <property type="entry name" value="Phospholipase D/nuclease"/>
    <property type="match status" value="1"/>
</dbReference>
<dbReference type="EMBL" id="AMQM01010912">
    <property type="status" value="NOT_ANNOTATED_CDS"/>
    <property type="molecule type" value="Genomic_DNA"/>
</dbReference>
<dbReference type="PANTHER" id="PTHR18896">
    <property type="entry name" value="PHOSPHOLIPASE D"/>
    <property type="match status" value="1"/>
</dbReference>
<dbReference type="STRING" id="6412.T1FLJ6"/>
<dbReference type="Proteomes" id="UP000015101">
    <property type="component" value="Unassembled WGS sequence"/>
</dbReference>
<feature type="compositionally biased region" description="Polar residues" evidence="4">
    <location>
        <begin position="221"/>
        <end position="243"/>
    </location>
</feature>
<organism evidence="6 7">
    <name type="scientific">Helobdella robusta</name>
    <name type="common">Californian leech</name>
    <dbReference type="NCBI Taxonomy" id="6412"/>
    <lineage>
        <taxon>Eukaryota</taxon>
        <taxon>Metazoa</taxon>
        <taxon>Spiralia</taxon>
        <taxon>Lophotrochozoa</taxon>
        <taxon>Annelida</taxon>
        <taxon>Clitellata</taxon>
        <taxon>Hirudinea</taxon>
        <taxon>Rhynchobdellida</taxon>
        <taxon>Glossiphoniidae</taxon>
        <taxon>Helobdella</taxon>
    </lineage>
</organism>
<dbReference type="EMBL" id="AMQM01010913">
    <property type="status" value="NOT_ANNOTATED_CDS"/>
    <property type="molecule type" value="Genomic_DNA"/>
</dbReference>
<keyword evidence="7" id="KW-1185">Reference proteome</keyword>
<dbReference type="PANTHER" id="PTHR18896:SF76">
    <property type="entry name" value="PHOSPHOLIPASE"/>
    <property type="match status" value="1"/>
</dbReference>
<reference evidence="5 7" key="2">
    <citation type="journal article" date="2013" name="Nature">
        <title>Insights into bilaterian evolution from three spiralian genomes.</title>
        <authorList>
            <person name="Simakov O."/>
            <person name="Marletaz F."/>
            <person name="Cho S.J."/>
            <person name="Edsinger-Gonzales E."/>
            <person name="Havlak P."/>
            <person name="Hellsten U."/>
            <person name="Kuo D.H."/>
            <person name="Larsson T."/>
            <person name="Lv J."/>
            <person name="Arendt D."/>
            <person name="Savage R."/>
            <person name="Osoegawa K."/>
            <person name="de Jong P."/>
            <person name="Grimwood J."/>
            <person name="Chapman J.A."/>
            <person name="Shapiro H."/>
            <person name="Aerts A."/>
            <person name="Otillar R.P."/>
            <person name="Terry A.Y."/>
            <person name="Boore J.L."/>
            <person name="Grigoriev I.V."/>
            <person name="Lindberg D.R."/>
            <person name="Seaver E.C."/>
            <person name="Weisblat D.A."/>
            <person name="Putnam N.H."/>
            <person name="Rokhsar D.S."/>
        </authorList>
    </citation>
    <scope>NUCLEOTIDE SEQUENCE</scope>
</reference>
<keyword evidence="2" id="KW-0677">Repeat</keyword>
<dbReference type="KEGG" id="hro:HELRODRAFT_184591"/>
<reference evidence="7" key="1">
    <citation type="submission" date="2012-12" db="EMBL/GenBank/DDBJ databases">
        <authorList>
            <person name="Hellsten U."/>
            <person name="Grimwood J."/>
            <person name="Chapman J.A."/>
            <person name="Shapiro H."/>
            <person name="Aerts A."/>
            <person name="Otillar R.P."/>
            <person name="Terry A.Y."/>
            <person name="Boore J.L."/>
            <person name="Simakov O."/>
            <person name="Marletaz F."/>
            <person name="Cho S.-J."/>
            <person name="Edsinger-Gonzales E."/>
            <person name="Havlak P."/>
            <person name="Kuo D.-H."/>
            <person name="Larsson T."/>
            <person name="Lv J."/>
            <person name="Arendt D."/>
            <person name="Savage R."/>
            <person name="Osoegawa K."/>
            <person name="de Jong P."/>
            <person name="Lindberg D.R."/>
            <person name="Seaver E.C."/>
            <person name="Weisblat D.A."/>
            <person name="Putnam N.H."/>
            <person name="Grigoriev I.V."/>
            <person name="Rokhsar D.S."/>
        </authorList>
    </citation>
    <scope>NUCLEOTIDE SEQUENCE</scope>
</reference>
<feature type="region of interest" description="Disordered" evidence="4">
    <location>
        <begin position="159"/>
        <end position="256"/>
    </location>
</feature>
<evidence type="ECO:0000256" key="2">
    <source>
        <dbReference type="ARBA" id="ARBA00022737"/>
    </source>
</evidence>
<evidence type="ECO:0000256" key="1">
    <source>
        <dbReference type="ARBA" id="ARBA00000798"/>
    </source>
</evidence>
<dbReference type="eggNOG" id="KOG1329">
    <property type="taxonomic scope" value="Eukaryota"/>
</dbReference>
<evidence type="ECO:0000313" key="6">
    <source>
        <dbReference type="EnsemblMetazoa" id="HelroP184591"/>
    </source>
</evidence>
<dbReference type="HOGENOM" id="CLU_1088068_0_0_1"/>
<keyword evidence="3" id="KW-0443">Lipid metabolism</keyword>
<dbReference type="OrthoDB" id="14911at2759"/>
<dbReference type="AlphaFoldDB" id="T1FLJ6"/>
<dbReference type="InterPro" id="IPR015679">
    <property type="entry name" value="PLipase_D_fam"/>
</dbReference>